<feature type="compositionally biased region" description="Basic and acidic residues" evidence="7">
    <location>
        <begin position="953"/>
        <end position="975"/>
    </location>
</feature>
<feature type="compositionally biased region" description="Polar residues" evidence="7">
    <location>
        <begin position="1708"/>
        <end position="1721"/>
    </location>
</feature>
<keyword evidence="9" id="KW-1185">Reference proteome</keyword>
<dbReference type="PANTHER" id="PTHR24172:SF4">
    <property type="entry name" value="ANK_REP_REGION DOMAIN-CONTAINING PROTEIN"/>
    <property type="match status" value="1"/>
</dbReference>
<feature type="compositionally biased region" description="Basic and acidic residues" evidence="7">
    <location>
        <begin position="1820"/>
        <end position="1840"/>
    </location>
</feature>
<accession>A0AAQ4FMU1</accession>
<feature type="compositionally biased region" description="Polar residues" evidence="7">
    <location>
        <begin position="1017"/>
        <end position="1032"/>
    </location>
</feature>
<evidence type="ECO:0000313" key="8">
    <source>
        <dbReference type="EMBL" id="KAK8788073.1"/>
    </source>
</evidence>
<dbReference type="Gene3D" id="1.25.40.20">
    <property type="entry name" value="Ankyrin repeat-containing domain"/>
    <property type="match status" value="5"/>
</dbReference>
<feature type="compositionally biased region" description="Basic and acidic residues" evidence="7">
    <location>
        <begin position="1304"/>
        <end position="1315"/>
    </location>
</feature>
<feature type="compositionally biased region" description="Basic residues" evidence="7">
    <location>
        <begin position="184"/>
        <end position="194"/>
    </location>
</feature>
<evidence type="ECO:0000256" key="7">
    <source>
        <dbReference type="SAM" id="MobiDB-lite"/>
    </source>
</evidence>
<keyword evidence="4" id="KW-0800">Toxin</keyword>
<dbReference type="PROSITE" id="PS50088">
    <property type="entry name" value="ANK_REPEAT"/>
    <property type="match status" value="7"/>
</dbReference>
<dbReference type="GO" id="GO:0006887">
    <property type="term" value="P:exocytosis"/>
    <property type="evidence" value="ECO:0007669"/>
    <property type="project" value="UniProtKB-KW"/>
</dbReference>
<feature type="region of interest" description="Disordered" evidence="7">
    <location>
        <begin position="2228"/>
        <end position="2282"/>
    </location>
</feature>
<dbReference type="SUPFAM" id="SSF48403">
    <property type="entry name" value="Ankyrin repeat"/>
    <property type="match status" value="3"/>
</dbReference>
<feature type="repeat" description="ANK" evidence="6">
    <location>
        <begin position="1941"/>
        <end position="1964"/>
    </location>
</feature>
<feature type="region of interest" description="Disordered" evidence="7">
    <location>
        <begin position="1542"/>
        <end position="1852"/>
    </location>
</feature>
<name>A0AAQ4FMU1_AMBAM</name>
<dbReference type="PROSITE" id="PS50297">
    <property type="entry name" value="ANK_REP_REGION"/>
    <property type="match status" value="7"/>
</dbReference>
<keyword evidence="3" id="KW-1052">Target cell membrane</keyword>
<feature type="repeat" description="ANK" evidence="6">
    <location>
        <begin position="570"/>
        <end position="593"/>
    </location>
</feature>
<keyword evidence="5" id="KW-0472">Membrane</keyword>
<evidence type="ECO:0008006" key="10">
    <source>
        <dbReference type="Google" id="ProtNLM"/>
    </source>
</evidence>
<reference evidence="8 9" key="1">
    <citation type="journal article" date="2023" name="Arcadia Sci">
        <title>De novo assembly of a long-read Amblyomma americanum tick genome.</title>
        <authorList>
            <person name="Chou S."/>
            <person name="Poskanzer K.E."/>
            <person name="Rollins M."/>
            <person name="Thuy-Boun P.S."/>
        </authorList>
    </citation>
    <scope>NUCLEOTIDE SEQUENCE [LARGE SCALE GENOMIC DNA]</scope>
    <source>
        <strain evidence="8">F_SG_1</strain>
        <tissue evidence="8">Salivary glands</tissue>
    </source>
</reference>
<feature type="compositionally biased region" description="Polar residues" evidence="7">
    <location>
        <begin position="2239"/>
        <end position="2259"/>
    </location>
</feature>
<organism evidence="8 9">
    <name type="scientific">Amblyomma americanum</name>
    <name type="common">Lone star tick</name>
    <dbReference type="NCBI Taxonomy" id="6943"/>
    <lineage>
        <taxon>Eukaryota</taxon>
        <taxon>Metazoa</taxon>
        <taxon>Ecdysozoa</taxon>
        <taxon>Arthropoda</taxon>
        <taxon>Chelicerata</taxon>
        <taxon>Arachnida</taxon>
        <taxon>Acari</taxon>
        <taxon>Parasitiformes</taxon>
        <taxon>Ixodida</taxon>
        <taxon>Ixodoidea</taxon>
        <taxon>Ixodidae</taxon>
        <taxon>Amblyomminae</taxon>
        <taxon>Amblyomma</taxon>
    </lineage>
</organism>
<feature type="compositionally biased region" description="Polar residues" evidence="7">
    <location>
        <begin position="1842"/>
        <end position="1852"/>
    </location>
</feature>
<evidence type="ECO:0000256" key="6">
    <source>
        <dbReference type="PROSITE-ProRule" id="PRU00023"/>
    </source>
</evidence>
<feature type="compositionally biased region" description="Basic and acidic residues" evidence="7">
    <location>
        <begin position="1175"/>
        <end position="1200"/>
    </location>
</feature>
<feature type="compositionally biased region" description="Acidic residues" evidence="7">
    <location>
        <begin position="1640"/>
        <end position="1649"/>
    </location>
</feature>
<feature type="region of interest" description="Disordered" evidence="7">
    <location>
        <begin position="649"/>
        <end position="689"/>
    </location>
</feature>
<feature type="compositionally biased region" description="Basic and acidic residues" evidence="7">
    <location>
        <begin position="1264"/>
        <end position="1284"/>
    </location>
</feature>
<feature type="region of interest" description="Disordered" evidence="7">
    <location>
        <begin position="175"/>
        <end position="204"/>
    </location>
</feature>
<evidence type="ECO:0000256" key="3">
    <source>
        <dbReference type="ARBA" id="ARBA00022537"/>
    </source>
</evidence>
<feature type="compositionally biased region" description="Low complexity" evidence="7">
    <location>
        <begin position="1242"/>
        <end position="1253"/>
    </location>
</feature>
<evidence type="ECO:0000256" key="5">
    <source>
        <dbReference type="ARBA" id="ARBA00023298"/>
    </source>
</evidence>
<sequence>MASASDDPIAFWLKLGALDKLEQALLDGYGDQLRGRSSRIPQVARFLKQVPAVQAQMEEMHEGAMQGRLEEVRSLAEERRQLAFCRDQQGASPLHKAVLFQQRPLVAFFVQHFPAVMHARDHQGRTPLHYAAVLQDNGEIYRMLKAAGSDENATDVYGHTPDFYLDARRELTLEQLKEGTASSRSKKAKHRRRKSGENSTASVRGYSAKPAGLKVQIREVIGQGNLEALEELVLHGHGDRLLGETSPNPVVQEFLDIVPGYIEQISDVHRAVVRGRLREVQTLMSHRSLSLARDSMGCTPIHKAVMHGHMDVAQHLAENFRDSLSAKDIDGRTPLHYAAALKDGRKMYNMLIAAGSPTTIVDSKGKTADYYLQYPEKLGMDQIIKRNQLANATHLGNTVSRLKALAPPAFQKTIVNMHERYQHFNGALNGNHESHVNGDDESEGSQETVEERSAKQASQAESLKKVMMRTKPILPPVILPRLEVNSANIRKWIDEQDLQKLEGAVFEGYGERIAQEPSARHEQVEQYLRRDVPRLLERIQAIHRAVSEDDVRTLESQLQSSDYALARDHLGMTPLHRAIVLGRHDVVRLLVDRFPETINARDREGRTALHYAAAASRRSGRADMYRLLLQNGSDPRIRDNRGKSSEFYKTHHLPLAPEVAQMSSSARAKARSRSEPPGSKPRKSSYASTAVNEKLTAALQKGDPAEIRELILEGHGRHLLGRTSWNEEVRHLLKGLPQFLHHVNATHDAIARGDQGRLKELAASDAQLLRARNDLGTHPIHAAIEARNLEAAKLILDAFPAAINLKAPHGRNPLHLAALRRDQEMYNFLVESGADPKALDQKGKTAEYYLKSSRKRRSRSTTSAHDDTSRERSSSVRDTVPASVEAAARTTELETITVPADKGALGGAAGDSVDGRRNDQSSGAAKGAQGQGEEEATEAGGSETGQSGSSDGGGKDSDASASASERDVTAGKDVGEGTVEAVTDGQEPIPLEAAGAHENKASSGGDEQDSTGAGVASPSSSLQPTATDSSDGSGIKTIKDAREGGVEVLDVVASDEMKGDKRIADAAESRGPAEERNADAVDQGGTAFLQKPDSGPNSGDYVNDSQSMTAHSTQEQRRGEGKEPGSERLQRMKKDADDKGGENVNNAPQEEGKKKGDEASSKSAEAGNKSGQKGNSEDIKPLDEKTKVQTTPEVEKRIAMAREGPGKNSQSEGVTAAPKDNENVWQVANNDSKSSAHNGDEAGAFLGAARLGGDINATNVTGRSEAKSSHAEENNPSHGEKDNSESNFQEQSDPAAVKSNSNKEQIKKATHKEGANKQSGKDGQPSFEKPATDSTLQSKGQALAPGLEMDENATTDNFQQVTALQQDEVVGLAGHLSNALPDIKREQPEDQRVGSEAVSASDRTLKNDKKAVNLNSEDKNEKDGTNAPITGEANTEKIIENSAHEADGADVKTPSESAESQDKKYQESAKAADKIALDASNKAPLRQTLKKTKPAPEPKPSARSGTVKAIKNGMQHTRCSSSMLSLKDKFTKTFSRNSLNIDEKTMLTDTEENVLETQKSKVNGGARHSLKKQKSNLASICDKNQKPDSAATNVADKSSTKDAKTEANEGAKSSDKSDVNKDVSDDTNKGVASAAQQPQDAEEIQCENDENNKQATKLTAFVKPEFEGISSQSLRSPTVDAFNETKEQVLRAQGIGEDEMSNDDPGDNQVSHGTTQDSYNTPPKEAMKRRENRIQVLDQKSSLSEQDKEKPSGQPSQSDGTRGNQDGHLGEQATIVVSSASADTANPTGNVAPMEEPEINADSSRGAVKDMAKSQAEVAADSHENPEPTKPRQRSAEKRPNNKGSKLSSSTSAQLDRLNELIDVWIKEGDLLRLEHVVIAGQGERLLNKTSDDKQVQEFLGLVPAYMERIRTVHEAVVSGNLAQVRQVLTRKRFALSRDRFGASPLHLAVLHGHTDVLNYIVERFPETLDGPDNEGRTPLHYAAVVLEAQNYFDILKKAGADETLKDKMGHTPEYYLKNPKELSIRELLANYQTAADDDKSAKADVWQRPSTPTEKPEAPNTVPEAPAATAPSAIDGNAKPAVLPDSGKPEPGGPPTEVPPLEASKTATSTAPAEVAPKVVPPSAPQPGHTLPMPTEGVERQPVQEPLQTAVRLPLEHTVAPDRTTTTTGHQTSTLPEKKNGQNAAADMAQLAQSLLLTGRTPEEAQYLSSSVGDALVGALSAVAQQRPPDPVGFVASWLSQKQATRGQSARAPNTAQPGVNAKARDDNSASRANTISSSAT</sequence>
<dbReference type="InterPro" id="IPR049630">
    <property type="entry name" value="DYDC-like_DD"/>
</dbReference>
<feature type="compositionally biased region" description="Polar residues" evidence="7">
    <location>
        <begin position="1103"/>
        <end position="1113"/>
    </location>
</feature>
<dbReference type="Proteomes" id="UP001321473">
    <property type="component" value="Unassembled WGS sequence"/>
</dbReference>
<feature type="compositionally biased region" description="Low complexity" evidence="7">
    <location>
        <begin position="938"/>
        <end position="949"/>
    </location>
</feature>
<keyword evidence="4" id="KW-0528">Neurotoxin</keyword>
<keyword evidence="4" id="KW-0638">Presynaptic neurotoxin</keyword>
<feature type="compositionally biased region" description="Basic and acidic residues" evidence="7">
    <location>
        <begin position="1460"/>
        <end position="1476"/>
    </location>
</feature>
<feature type="compositionally biased region" description="Polar residues" evidence="7">
    <location>
        <begin position="1775"/>
        <end position="1789"/>
    </location>
</feature>
<feature type="compositionally biased region" description="Low complexity" evidence="7">
    <location>
        <begin position="2165"/>
        <end position="2175"/>
    </location>
</feature>
<evidence type="ECO:0000256" key="4">
    <source>
        <dbReference type="ARBA" id="ARBA00023028"/>
    </source>
</evidence>
<keyword evidence="2" id="KW-0268">Exocytosis</keyword>
<protein>
    <recommendedName>
        <fullName evidence="10">Ankyrin</fullName>
    </recommendedName>
</protein>
<feature type="region of interest" description="Disordered" evidence="7">
    <location>
        <begin position="2036"/>
        <end position="2137"/>
    </location>
</feature>
<evidence type="ECO:0000256" key="1">
    <source>
        <dbReference type="ARBA" id="ARBA00004175"/>
    </source>
</evidence>
<feature type="region of interest" description="Disordered" evidence="7">
    <location>
        <begin position="849"/>
        <end position="1356"/>
    </location>
</feature>
<feature type="compositionally biased region" description="Acidic residues" evidence="7">
    <location>
        <begin position="1696"/>
        <end position="1706"/>
    </location>
</feature>
<gene>
    <name evidence="8" type="ORF">V5799_022146</name>
</gene>
<dbReference type="PANTHER" id="PTHR24172">
    <property type="entry name" value="ANK_REP_REGION DOMAIN-CONTAINING PROTEIN"/>
    <property type="match status" value="1"/>
</dbReference>
<comment type="caution">
    <text evidence="8">The sequence shown here is derived from an EMBL/GenBank/DDBJ whole genome shotgun (WGS) entry which is preliminary data.</text>
</comment>
<feature type="repeat" description="ANK" evidence="6">
    <location>
        <begin position="123"/>
        <end position="156"/>
    </location>
</feature>
<keyword evidence="6" id="KW-0040">ANK repeat</keyword>
<feature type="region of interest" description="Disordered" evidence="7">
    <location>
        <begin position="1379"/>
        <end position="1520"/>
    </location>
</feature>
<feature type="compositionally biased region" description="Basic and acidic residues" evidence="7">
    <location>
        <begin position="1403"/>
        <end position="1424"/>
    </location>
</feature>
<dbReference type="InterPro" id="IPR002110">
    <property type="entry name" value="Ankyrin_rpt"/>
</dbReference>
<feature type="repeat" description="ANK" evidence="6">
    <location>
        <begin position="330"/>
        <end position="363"/>
    </location>
</feature>
<keyword evidence="5" id="KW-1053">Target membrane</keyword>
<dbReference type="Gene3D" id="1.20.890.10">
    <property type="entry name" value="cAMP-dependent protein kinase regulatory subunit, dimerization-anchoring domain"/>
    <property type="match status" value="1"/>
</dbReference>
<feature type="repeat" description="ANK" evidence="6">
    <location>
        <begin position="604"/>
        <end position="640"/>
    </location>
</feature>
<feature type="compositionally biased region" description="Basic and acidic residues" evidence="7">
    <location>
        <begin position="1150"/>
        <end position="1160"/>
    </location>
</feature>
<dbReference type="InterPro" id="IPR007858">
    <property type="entry name" value="Dpy-30_motif"/>
</dbReference>
<feature type="compositionally biased region" description="Basic and acidic residues" evidence="7">
    <location>
        <begin position="864"/>
        <end position="875"/>
    </location>
</feature>
<feature type="compositionally biased region" description="Basic and acidic residues" evidence="7">
    <location>
        <begin position="1055"/>
        <end position="1079"/>
    </location>
</feature>
<feature type="repeat" description="ANK" evidence="6">
    <location>
        <begin position="1975"/>
        <end position="2008"/>
    </location>
</feature>
<dbReference type="GO" id="GO:0044231">
    <property type="term" value="C:host cell presynaptic membrane"/>
    <property type="evidence" value="ECO:0007669"/>
    <property type="project" value="UniProtKB-KW"/>
</dbReference>
<feature type="region of interest" description="Disordered" evidence="7">
    <location>
        <begin position="2163"/>
        <end position="2186"/>
    </location>
</feature>
<dbReference type="EMBL" id="JARKHS020001164">
    <property type="protein sequence ID" value="KAK8788073.1"/>
    <property type="molecule type" value="Genomic_DNA"/>
</dbReference>
<feature type="region of interest" description="Disordered" evidence="7">
    <location>
        <begin position="427"/>
        <end position="462"/>
    </location>
</feature>
<proteinExistence type="predicted"/>
<dbReference type="Pfam" id="PF05186">
    <property type="entry name" value="Dpy-30"/>
    <property type="match status" value="1"/>
</dbReference>
<evidence type="ECO:0000313" key="9">
    <source>
        <dbReference type="Proteomes" id="UP001321473"/>
    </source>
</evidence>
<dbReference type="GO" id="GO:0044218">
    <property type="term" value="C:other organism cell membrane"/>
    <property type="evidence" value="ECO:0007669"/>
    <property type="project" value="UniProtKB-KW"/>
</dbReference>
<feature type="compositionally biased region" description="Polar residues" evidence="7">
    <location>
        <begin position="1223"/>
        <end position="1237"/>
    </location>
</feature>
<dbReference type="InterPro" id="IPR036770">
    <property type="entry name" value="Ankyrin_rpt-contain_sf"/>
</dbReference>
<feature type="compositionally biased region" description="Polar residues" evidence="7">
    <location>
        <begin position="1753"/>
        <end position="1764"/>
    </location>
</feature>
<dbReference type="CDD" id="cd22966">
    <property type="entry name" value="DD_DYDC-like"/>
    <property type="match status" value="1"/>
</dbReference>
<feature type="compositionally biased region" description="Polar residues" evidence="7">
    <location>
        <begin position="1285"/>
        <end position="1303"/>
    </location>
</feature>
<feature type="compositionally biased region" description="Basic and acidic residues" evidence="7">
    <location>
        <begin position="1434"/>
        <end position="1450"/>
    </location>
</feature>
<feature type="non-terminal residue" evidence="8">
    <location>
        <position position="2282"/>
    </location>
</feature>
<feature type="compositionally biased region" description="Basic and acidic residues" evidence="7">
    <location>
        <begin position="1598"/>
        <end position="1628"/>
    </location>
</feature>
<comment type="subcellular location">
    <subcellularLocation>
        <location evidence="1">Target cell membrane</location>
    </subcellularLocation>
</comment>
<dbReference type="SMART" id="SM00248">
    <property type="entry name" value="ANK"/>
    <property type="match status" value="10"/>
</dbReference>
<feature type="compositionally biased region" description="Basic and acidic residues" evidence="7">
    <location>
        <begin position="1382"/>
        <end position="1393"/>
    </location>
</feature>
<feature type="compositionally biased region" description="Polar residues" evidence="7">
    <location>
        <begin position="2271"/>
        <end position="2282"/>
    </location>
</feature>
<dbReference type="Pfam" id="PF12796">
    <property type="entry name" value="Ank_2"/>
    <property type="match status" value="5"/>
</dbReference>
<feature type="repeat" description="ANK" evidence="6">
    <location>
        <begin position="809"/>
        <end position="841"/>
    </location>
</feature>
<feature type="compositionally biased region" description="Basic and acidic residues" evidence="7">
    <location>
        <begin position="1114"/>
        <end position="1141"/>
    </location>
</feature>
<evidence type="ECO:0000256" key="2">
    <source>
        <dbReference type="ARBA" id="ARBA00022483"/>
    </source>
</evidence>